<keyword evidence="2" id="KW-1185">Reference proteome</keyword>
<reference evidence="1 2" key="1">
    <citation type="submission" date="2019-05" db="EMBL/GenBank/DDBJ databases">
        <title>Mikania micrantha, genome provides insights into the molecular mechanism of rapid growth.</title>
        <authorList>
            <person name="Liu B."/>
        </authorList>
    </citation>
    <scope>NUCLEOTIDE SEQUENCE [LARGE SCALE GENOMIC DNA]</scope>
    <source>
        <strain evidence="1">NLD-2019</strain>
        <tissue evidence="1">Leaf</tissue>
    </source>
</reference>
<protein>
    <submittedName>
        <fullName evidence="1">Uncharacterized protein</fullName>
    </submittedName>
</protein>
<proteinExistence type="predicted"/>
<dbReference type="EMBL" id="SZYD01000019">
    <property type="protein sequence ID" value="KAD2393333.1"/>
    <property type="molecule type" value="Genomic_DNA"/>
</dbReference>
<dbReference type="AlphaFoldDB" id="A0A5N6LM93"/>
<sequence length="134" mass="15868">MNLVLIFNDAAAIDFDISFMKHQLERMNRRLATVMPSRMTIRPYMSSSDEMKVEVGDLEVDQFDELLDHPWLQFPQDTVSRNRRDRILRKEMGHQKAIDYILLTQLGEQLRMVAIIGEDTPWSRLFDMTYAPQY</sequence>
<evidence type="ECO:0000313" key="2">
    <source>
        <dbReference type="Proteomes" id="UP000326396"/>
    </source>
</evidence>
<organism evidence="1 2">
    <name type="scientific">Mikania micrantha</name>
    <name type="common">bitter vine</name>
    <dbReference type="NCBI Taxonomy" id="192012"/>
    <lineage>
        <taxon>Eukaryota</taxon>
        <taxon>Viridiplantae</taxon>
        <taxon>Streptophyta</taxon>
        <taxon>Embryophyta</taxon>
        <taxon>Tracheophyta</taxon>
        <taxon>Spermatophyta</taxon>
        <taxon>Magnoliopsida</taxon>
        <taxon>eudicotyledons</taxon>
        <taxon>Gunneridae</taxon>
        <taxon>Pentapetalae</taxon>
        <taxon>asterids</taxon>
        <taxon>campanulids</taxon>
        <taxon>Asterales</taxon>
        <taxon>Asteraceae</taxon>
        <taxon>Asteroideae</taxon>
        <taxon>Heliantheae alliance</taxon>
        <taxon>Eupatorieae</taxon>
        <taxon>Mikania</taxon>
    </lineage>
</organism>
<accession>A0A5N6LM93</accession>
<comment type="caution">
    <text evidence="1">The sequence shown here is derived from an EMBL/GenBank/DDBJ whole genome shotgun (WGS) entry which is preliminary data.</text>
</comment>
<dbReference type="Proteomes" id="UP000326396">
    <property type="component" value="Linkage Group LG9"/>
</dbReference>
<gene>
    <name evidence="1" type="ORF">E3N88_40310</name>
</gene>
<evidence type="ECO:0000313" key="1">
    <source>
        <dbReference type="EMBL" id="KAD2393333.1"/>
    </source>
</evidence>
<name>A0A5N6LM93_9ASTR</name>